<feature type="transmembrane region" description="Helical" evidence="1">
    <location>
        <begin position="6"/>
        <end position="24"/>
    </location>
</feature>
<evidence type="ECO:0000313" key="3">
    <source>
        <dbReference type="Proteomes" id="UP001230504"/>
    </source>
</evidence>
<keyword evidence="1" id="KW-1133">Transmembrane helix</keyword>
<evidence type="ECO:0000313" key="2">
    <source>
        <dbReference type="EMBL" id="KAK1569662.1"/>
    </source>
</evidence>
<dbReference type="Proteomes" id="UP001230504">
    <property type="component" value="Unassembled WGS sequence"/>
</dbReference>
<proteinExistence type="predicted"/>
<keyword evidence="1" id="KW-0812">Transmembrane</keyword>
<protein>
    <submittedName>
        <fullName evidence="2">Uncharacterized protein</fullName>
    </submittedName>
</protein>
<dbReference type="AlphaFoldDB" id="A0AAD8PLK8"/>
<gene>
    <name evidence="2" type="ORF">LY79DRAFT_571444</name>
</gene>
<dbReference type="EMBL" id="JAHLJV010000126">
    <property type="protein sequence ID" value="KAK1569662.1"/>
    <property type="molecule type" value="Genomic_DNA"/>
</dbReference>
<keyword evidence="3" id="KW-1185">Reference proteome</keyword>
<dbReference type="RefSeq" id="XP_060407871.1">
    <property type="nucleotide sequence ID" value="XM_060559245.1"/>
</dbReference>
<reference evidence="2" key="1">
    <citation type="submission" date="2021-06" db="EMBL/GenBank/DDBJ databases">
        <title>Comparative genomics, transcriptomics and evolutionary studies reveal genomic signatures of adaptation to plant cell wall in hemibiotrophic fungi.</title>
        <authorList>
            <consortium name="DOE Joint Genome Institute"/>
            <person name="Baroncelli R."/>
            <person name="Diaz J.F."/>
            <person name="Benocci T."/>
            <person name="Peng M."/>
            <person name="Battaglia E."/>
            <person name="Haridas S."/>
            <person name="Andreopoulos W."/>
            <person name="Labutti K."/>
            <person name="Pangilinan J."/>
            <person name="Floch G.L."/>
            <person name="Makela M.R."/>
            <person name="Henrissat B."/>
            <person name="Grigoriev I.V."/>
            <person name="Crouch J.A."/>
            <person name="De Vries R.P."/>
            <person name="Sukno S.A."/>
            <person name="Thon M.R."/>
        </authorList>
    </citation>
    <scope>NUCLEOTIDE SEQUENCE</scope>
    <source>
        <strain evidence="2">CBS 125086</strain>
    </source>
</reference>
<accession>A0AAD8PLK8</accession>
<sequence>MLSFYISTWFSALLLVYYSICSLCRWRRSPPPYFAAVWYTRHSGLVYTGQLTLGLDRTDRLPGSEPGVNLPQSGDKSRGARQIDRMSITRLARFYRAGCKVSPMPYFGHCTLHVSILFVFLVH</sequence>
<keyword evidence="1" id="KW-0472">Membrane</keyword>
<dbReference type="GeneID" id="85443485"/>
<organism evidence="2 3">
    <name type="scientific">Colletotrichum navitas</name>
    <dbReference type="NCBI Taxonomy" id="681940"/>
    <lineage>
        <taxon>Eukaryota</taxon>
        <taxon>Fungi</taxon>
        <taxon>Dikarya</taxon>
        <taxon>Ascomycota</taxon>
        <taxon>Pezizomycotina</taxon>
        <taxon>Sordariomycetes</taxon>
        <taxon>Hypocreomycetidae</taxon>
        <taxon>Glomerellales</taxon>
        <taxon>Glomerellaceae</taxon>
        <taxon>Colletotrichum</taxon>
        <taxon>Colletotrichum graminicola species complex</taxon>
    </lineage>
</organism>
<evidence type="ECO:0000256" key="1">
    <source>
        <dbReference type="SAM" id="Phobius"/>
    </source>
</evidence>
<name>A0AAD8PLK8_9PEZI</name>
<comment type="caution">
    <text evidence="2">The sequence shown here is derived from an EMBL/GenBank/DDBJ whole genome shotgun (WGS) entry which is preliminary data.</text>
</comment>